<feature type="region of interest" description="Disordered" evidence="6">
    <location>
        <begin position="622"/>
        <end position="651"/>
    </location>
</feature>
<feature type="region of interest" description="Disordered" evidence="6">
    <location>
        <begin position="225"/>
        <end position="297"/>
    </location>
</feature>
<dbReference type="Gene3D" id="3.20.200.10">
    <property type="entry name" value="MHCK/EF2 kinase"/>
    <property type="match status" value="1"/>
</dbReference>
<feature type="region of interest" description="Disordered" evidence="6">
    <location>
        <begin position="726"/>
        <end position="940"/>
    </location>
</feature>
<dbReference type="SMART" id="SM00811">
    <property type="entry name" value="Alpha_kinase"/>
    <property type="match status" value="1"/>
</dbReference>
<dbReference type="Pfam" id="PF25406">
    <property type="entry name" value="PH_31"/>
    <property type="match status" value="1"/>
</dbReference>
<protein>
    <recommendedName>
        <fullName evidence="7">Alpha-type protein kinase domain-containing protein</fullName>
    </recommendedName>
</protein>
<name>A0A7S1N3Q9_9EUGL</name>
<feature type="region of interest" description="Disordered" evidence="6">
    <location>
        <begin position="984"/>
        <end position="1017"/>
    </location>
</feature>
<feature type="compositionally biased region" description="Polar residues" evidence="6">
    <location>
        <begin position="819"/>
        <end position="839"/>
    </location>
</feature>
<organism evidence="8">
    <name type="scientific">Eutreptiella gymnastica</name>
    <dbReference type="NCBI Taxonomy" id="73025"/>
    <lineage>
        <taxon>Eukaryota</taxon>
        <taxon>Discoba</taxon>
        <taxon>Euglenozoa</taxon>
        <taxon>Euglenida</taxon>
        <taxon>Spirocuta</taxon>
        <taxon>Euglenophyceae</taxon>
        <taxon>Eutreptiales</taxon>
        <taxon>Eutreptiaceae</taxon>
        <taxon>Eutreptiella</taxon>
    </lineage>
</organism>
<dbReference type="SUPFAM" id="SSF50729">
    <property type="entry name" value="PH domain-like"/>
    <property type="match status" value="1"/>
</dbReference>
<keyword evidence="5" id="KW-0067">ATP-binding</keyword>
<dbReference type="PANTHER" id="PTHR45992:SF2">
    <property type="entry name" value="EUKARYOTIC ELONGATION FACTOR 2 KINASE"/>
    <property type="match status" value="1"/>
</dbReference>
<evidence type="ECO:0000256" key="3">
    <source>
        <dbReference type="ARBA" id="ARBA00022741"/>
    </source>
</evidence>
<feature type="domain" description="Alpha-type protein kinase" evidence="7">
    <location>
        <begin position="1"/>
        <end position="212"/>
    </location>
</feature>
<dbReference type="Pfam" id="PF02816">
    <property type="entry name" value="Alpha_kinase"/>
    <property type="match status" value="1"/>
</dbReference>
<evidence type="ECO:0000256" key="6">
    <source>
        <dbReference type="SAM" id="MobiDB-lite"/>
    </source>
</evidence>
<proteinExistence type="predicted"/>
<feature type="compositionally biased region" description="Basic and acidic residues" evidence="6">
    <location>
        <begin position="989"/>
        <end position="1004"/>
    </location>
</feature>
<dbReference type="Gene3D" id="3.30.200.20">
    <property type="entry name" value="Phosphorylase Kinase, domain 1"/>
    <property type="match status" value="1"/>
</dbReference>
<feature type="compositionally biased region" description="Low complexity" evidence="6">
    <location>
        <begin position="840"/>
        <end position="852"/>
    </location>
</feature>
<dbReference type="EMBL" id="HBGA01017619">
    <property type="protein sequence ID" value="CAD8995770.1"/>
    <property type="molecule type" value="Transcribed_RNA"/>
</dbReference>
<dbReference type="Gene3D" id="2.30.29.30">
    <property type="entry name" value="Pleckstrin-homology domain (PH domain)/Phosphotyrosine-binding domain (PTB)"/>
    <property type="match status" value="1"/>
</dbReference>
<feature type="compositionally biased region" description="Polar residues" evidence="6">
    <location>
        <begin position="734"/>
        <end position="744"/>
    </location>
</feature>
<dbReference type="CDD" id="cd04515">
    <property type="entry name" value="Alpha_kinase"/>
    <property type="match status" value="1"/>
</dbReference>
<evidence type="ECO:0000256" key="1">
    <source>
        <dbReference type="ARBA" id="ARBA00022527"/>
    </source>
</evidence>
<evidence type="ECO:0000259" key="7">
    <source>
        <dbReference type="PROSITE" id="PS51158"/>
    </source>
</evidence>
<dbReference type="InterPro" id="IPR051852">
    <property type="entry name" value="Alpha-type_PK"/>
</dbReference>
<keyword evidence="2" id="KW-0808">Transferase</keyword>
<dbReference type="AlphaFoldDB" id="A0A7S1N3Q9"/>
<keyword evidence="3" id="KW-0547">Nucleotide-binding</keyword>
<feature type="compositionally biased region" description="Polar residues" evidence="6">
    <location>
        <begin position="780"/>
        <end position="792"/>
    </location>
</feature>
<feature type="compositionally biased region" description="Polar residues" evidence="6">
    <location>
        <begin position="263"/>
        <end position="291"/>
    </location>
</feature>
<sequence length="1169" mass="129963">MPWGRGELKIYDIQVRDSLRQSSSEICEVVIDDVPFARGGCREAFYCKFKDMRTGQWGPRMVAKRYLRDEAFLEDYICSHMAYECGCAFNQLKPYKPVDYLIPNQILVLDGTNYGIERFLEGEWEKHNNIFGMVLTGRLTPNAFSHFSYLISGCRYIILDVQGVGDTFTDPAVVSIDQARFGYTDTGIKGIRDFFKRHICNDVCRQLQLPPILSVPDDIKWDAPWQPWQPPEKPQTIVATSNKQGKQQVRRCSAELNIPPDHLTSQGPSHTSNSISSTPHKLAHTSNQPGSPSLGANALKIPYEATSSMEHTNSTKMMETTKEIGTIDQYRGILEGKSPSSGDRSTCNNGSEPMRQRTFEVSASPVDSRPSTTGSIGYLSNHSIHTTENGHRSTVQDHHNTKPNPHSHAPNPSPNHHLDPDPHPGPNPHANLDPTLISDMNTKPWPNHSTLPTEYTYHPEYNMEHNFKVDDILTEEYKAFTGTKYEPTESKFHVEHVSPDSGKGTDYDSLYTSEYTTESYYEPNYYSQGHADNLASSFRMEAYNSSFNAADTQEYATYLEDVSQDIHEYIQQYKDDSQVKKLSFSQYQMSELEGYSPEPSPKYRTEYGEHYEYSKDYVYDGPQSNTNRAFDSPDHVAVSTQASLSPESSRSTYRLSDPFHHHLPNLEDIPHMTVKQICARLYCVGIDFTGWTDKADLEMKLRLHILEQEAAKEVAEEDALAAGGHGATYECPKSPTQQFSTSPSAMLEAAHSLVSPSSMASTPSSPSNLSDHHPLHASAKGTSVHDQASSPPTHAKSHGLPQPALGLTPRREVCRRKASSAQPLNTGAPSTTQQSLTAPSRSAALARNLRNAQSIGRPNTQPTSQKVVRPVMPQPSRPEGSSGKGGRSIAPGVPADRAAGTNSDHCPRGLLSRPGAIQRPSVVTLHPGMPASRDQQPSPLSVSMVRPVNLAPTGASQGPIPHATDPILIPDIPARSALCQLPPSLMAETPRDDGDNSSPERVETPDFTLPPAPPLSELQQHMRPRTITLWCHLKDIPKTMFLKYGKKGNPHRRFFHVQPHWDGHLFQLALVWHDLWGPEAHGLVQLDELQSVEVSTNARKFQRHLRQGDQILGRKGQVHNARLCFTLHFDKRTLDLLAFTQAEFDLWMAGFNVVVSDNLAAVRGSGYGA</sequence>
<gene>
    <name evidence="8" type="ORF">EGYM00392_LOCUS6827</name>
</gene>
<dbReference type="InterPro" id="IPR004166">
    <property type="entry name" value="a-kinase_dom"/>
</dbReference>
<dbReference type="InterPro" id="IPR057608">
    <property type="entry name" value="PH_2_kinetoplastids"/>
</dbReference>
<feature type="compositionally biased region" description="Basic and acidic residues" evidence="6">
    <location>
        <begin position="388"/>
        <end position="400"/>
    </location>
</feature>
<dbReference type="InterPro" id="IPR011993">
    <property type="entry name" value="PH-like_dom_sf"/>
</dbReference>
<feature type="compositionally biased region" description="Polar residues" evidence="6">
    <location>
        <begin position="338"/>
        <end position="351"/>
    </location>
</feature>
<dbReference type="GO" id="GO:0005524">
    <property type="term" value="F:ATP binding"/>
    <property type="evidence" value="ECO:0007669"/>
    <property type="project" value="UniProtKB-KW"/>
</dbReference>
<accession>A0A7S1N3Q9</accession>
<feature type="compositionally biased region" description="Polar residues" evidence="6">
    <location>
        <begin position="237"/>
        <end position="247"/>
    </location>
</feature>
<evidence type="ECO:0000256" key="2">
    <source>
        <dbReference type="ARBA" id="ARBA00022679"/>
    </source>
</evidence>
<dbReference type="GO" id="GO:1903013">
    <property type="term" value="P:response to differentiation-inducing factor 1"/>
    <property type="evidence" value="ECO:0007669"/>
    <property type="project" value="TreeGrafter"/>
</dbReference>
<dbReference type="PROSITE" id="PS51158">
    <property type="entry name" value="ALPHA_KINASE"/>
    <property type="match status" value="1"/>
</dbReference>
<keyword evidence="1" id="KW-0723">Serine/threonine-protein kinase</keyword>
<dbReference type="GO" id="GO:0031037">
    <property type="term" value="P:myosin II filament disassembly"/>
    <property type="evidence" value="ECO:0007669"/>
    <property type="project" value="TreeGrafter"/>
</dbReference>
<feature type="region of interest" description="Disordered" evidence="6">
    <location>
        <begin position="332"/>
        <end position="445"/>
    </location>
</feature>
<evidence type="ECO:0000313" key="8">
    <source>
        <dbReference type="EMBL" id="CAD8995770.1"/>
    </source>
</evidence>
<feature type="compositionally biased region" description="Polar residues" evidence="6">
    <location>
        <begin position="369"/>
        <end position="387"/>
    </location>
</feature>
<dbReference type="InterPro" id="IPR011009">
    <property type="entry name" value="Kinase-like_dom_sf"/>
</dbReference>
<dbReference type="SUPFAM" id="SSF56112">
    <property type="entry name" value="Protein kinase-like (PK-like)"/>
    <property type="match status" value="1"/>
</dbReference>
<feature type="compositionally biased region" description="Low complexity" evidence="6">
    <location>
        <begin position="752"/>
        <end position="769"/>
    </location>
</feature>
<evidence type="ECO:0000256" key="4">
    <source>
        <dbReference type="ARBA" id="ARBA00022777"/>
    </source>
</evidence>
<evidence type="ECO:0000256" key="5">
    <source>
        <dbReference type="ARBA" id="ARBA00022840"/>
    </source>
</evidence>
<keyword evidence="4" id="KW-0418">Kinase</keyword>
<feature type="compositionally biased region" description="Polar residues" evidence="6">
    <location>
        <begin position="638"/>
        <end position="651"/>
    </location>
</feature>
<dbReference type="GO" id="GO:0004674">
    <property type="term" value="F:protein serine/threonine kinase activity"/>
    <property type="evidence" value="ECO:0007669"/>
    <property type="project" value="UniProtKB-KW"/>
</dbReference>
<feature type="compositionally biased region" description="Polar residues" evidence="6">
    <location>
        <begin position="853"/>
        <end position="866"/>
    </location>
</feature>
<reference evidence="8" key="1">
    <citation type="submission" date="2021-01" db="EMBL/GenBank/DDBJ databases">
        <authorList>
            <person name="Corre E."/>
            <person name="Pelletier E."/>
            <person name="Niang G."/>
            <person name="Scheremetjew M."/>
            <person name="Finn R."/>
            <person name="Kale V."/>
            <person name="Holt S."/>
            <person name="Cochrane G."/>
            <person name="Meng A."/>
            <person name="Brown T."/>
            <person name="Cohen L."/>
        </authorList>
    </citation>
    <scope>NUCLEOTIDE SEQUENCE</scope>
    <source>
        <strain evidence="8">NIES-381</strain>
    </source>
</reference>
<dbReference type="PANTHER" id="PTHR45992">
    <property type="entry name" value="EUKARYOTIC ELONGATION FACTOR 2 KINASE-RELATED"/>
    <property type="match status" value="1"/>
</dbReference>